<dbReference type="EMBL" id="BQNB010016253">
    <property type="protein sequence ID" value="GJT49620.1"/>
    <property type="molecule type" value="Genomic_DNA"/>
</dbReference>
<feature type="domain" description="Integrase catalytic" evidence="1">
    <location>
        <begin position="248"/>
        <end position="443"/>
    </location>
</feature>
<dbReference type="Proteomes" id="UP001151760">
    <property type="component" value="Unassembled WGS sequence"/>
</dbReference>
<dbReference type="Pfam" id="PF13456">
    <property type="entry name" value="RVT_3"/>
    <property type="match status" value="1"/>
</dbReference>
<keyword evidence="2" id="KW-0548">Nucleotidyltransferase</keyword>
<reference evidence="2" key="1">
    <citation type="journal article" date="2022" name="Int. J. Mol. Sci.">
        <title>Draft Genome of Tanacetum Coccineum: Genomic Comparison of Closely Related Tanacetum-Family Plants.</title>
        <authorList>
            <person name="Yamashiro T."/>
            <person name="Shiraishi A."/>
            <person name="Nakayama K."/>
            <person name="Satake H."/>
        </authorList>
    </citation>
    <scope>NUCLEOTIDE SEQUENCE</scope>
</reference>
<dbReference type="PROSITE" id="PS50994">
    <property type="entry name" value="INTEGRASE"/>
    <property type="match status" value="1"/>
</dbReference>
<dbReference type="Gene3D" id="3.30.420.10">
    <property type="entry name" value="Ribonuclease H-like superfamily/Ribonuclease H"/>
    <property type="match status" value="2"/>
</dbReference>
<proteinExistence type="predicted"/>
<organism evidence="2 3">
    <name type="scientific">Tanacetum coccineum</name>
    <dbReference type="NCBI Taxonomy" id="301880"/>
    <lineage>
        <taxon>Eukaryota</taxon>
        <taxon>Viridiplantae</taxon>
        <taxon>Streptophyta</taxon>
        <taxon>Embryophyta</taxon>
        <taxon>Tracheophyta</taxon>
        <taxon>Spermatophyta</taxon>
        <taxon>Magnoliopsida</taxon>
        <taxon>eudicotyledons</taxon>
        <taxon>Gunneridae</taxon>
        <taxon>Pentapetalae</taxon>
        <taxon>asterids</taxon>
        <taxon>campanulids</taxon>
        <taxon>Asterales</taxon>
        <taxon>Asteraceae</taxon>
        <taxon>Asteroideae</taxon>
        <taxon>Anthemideae</taxon>
        <taxon>Anthemidinae</taxon>
        <taxon>Tanacetum</taxon>
    </lineage>
</organism>
<evidence type="ECO:0000313" key="3">
    <source>
        <dbReference type="Proteomes" id="UP001151760"/>
    </source>
</evidence>
<comment type="caution">
    <text evidence="2">The sequence shown here is derived from an EMBL/GenBank/DDBJ whole genome shotgun (WGS) entry which is preliminary data.</text>
</comment>
<dbReference type="GO" id="GO:0003964">
    <property type="term" value="F:RNA-directed DNA polymerase activity"/>
    <property type="evidence" value="ECO:0007669"/>
    <property type="project" value="UniProtKB-KW"/>
</dbReference>
<dbReference type="PANTHER" id="PTHR48475:SF2">
    <property type="entry name" value="RIBONUCLEASE H"/>
    <property type="match status" value="1"/>
</dbReference>
<gene>
    <name evidence="2" type="ORF">Tco_0975777</name>
</gene>
<keyword evidence="2" id="KW-0695">RNA-directed DNA polymerase</keyword>
<dbReference type="SUPFAM" id="SSF53098">
    <property type="entry name" value="Ribonuclease H-like"/>
    <property type="match status" value="2"/>
</dbReference>
<dbReference type="CDD" id="cd09279">
    <property type="entry name" value="RNase_HI_like"/>
    <property type="match status" value="1"/>
</dbReference>
<evidence type="ECO:0000259" key="1">
    <source>
        <dbReference type="PROSITE" id="PS50994"/>
    </source>
</evidence>
<dbReference type="InterPro" id="IPR036397">
    <property type="entry name" value="RNaseH_sf"/>
</dbReference>
<evidence type="ECO:0000313" key="2">
    <source>
        <dbReference type="EMBL" id="GJT49620.1"/>
    </source>
</evidence>
<sequence length="471" mass="53295">MGPTCHVSSMWQLRVTTWHPRGADVAISKLALASFEPGTSRHTSQILSRPENAGRMAKWHFQLAAYDINYRPRTSIRGQVLEYFIAERPEEDSPPAETPAEKDLPEPWILFTDGSSCLEGSIAGLILTNPEGMEFTYALRFEFDASNNEAEYEALMAGLRITEQMGVKNLEAIVDSGLVANQINGSYIAKEQSMIQYLEKAKTLISGFKKFSIEQLRSLNQISLGGSFKRNSIEEKEILYVVEEEGYSWMTPLLEYLTDDTLPAEAKKARAIKIKSRQHVVIGGVMYRKSFLEPWLRCVGPLQAEYVVREIHEGSYSMHSGPREIISDNGKQFMDNPFKDWCDKLNIKQRCASVKHPQTNVQVERANHSLGEGVKARKSGKKAAIQEAKSKAKMEKYYNAKVRSTTFKLGDFVYCRNEASHAKDSGKLGPKWEGPYEVVEALGKGAYKIRNRSEDVLPRTWNVRDLKKCYL</sequence>
<reference evidence="2" key="2">
    <citation type="submission" date="2022-01" db="EMBL/GenBank/DDBJ databases">
        <authorList>
            <person name="Yamashiro T."/>
            <person name="Shiraishi A."/>
            <person name="Satake H."/>
            <person name="Nakayama K."/>
        </authorList>
    </citation>
    <scope>NUCLEOTIDE SEQUENCE</scope>
</reference>
<keyword evidence="3" id="KW-1185">Reference proteome</keyword>
<accession>A0ABQ5EFD1</accession>
<keyword evidence="2" id="KW-0808">Transferase</keyword>
<dbReference type="PANTHER" id="PTHR48475">
    <property type="entry name" value="RIBONUCLEASE H"/>
    <property type="match status" value="1"/>
</dbReference>
<dbReference type="InterPro" id="IPR002156">
    <property type="entry name" value="RNaseH_domain"/>
</dbReference>
<dbReference type="InterPro" id="IPR012337">
    <property type="entry name" value="RNaseH-like_sf"/>
</dbReference>
<protein>
    <submittedName>
        <fullName evidence="2">Reverse transcriptase domain-containing protein</fullName>
    </submittedName>
</protein>
<dbReference type="InterPro" id="IPR001584">
    <property type="entry name" value="Integrase_cat-core"/>
</dbReference>
<name>A0ABQ5EFD1_9ASTR</name>